<dbReference type="EMBL" id="JADOXO010000326">
    <property type="protein sequence ID" value="KAF9806576.1"/>
    <property type="molecule type" value="Genomic_DNA"/>
</dbReference>
<dbReference type="AlphaFoldDB" id="A0A8H7NVR1"/>
<accession>A0A8H7NVR1</accession>
<evidence type="ECO:0000313" key="2">
    <source>
        <dbReference type="Proteomes" id="UP000639403"/>
    </source>
</evidence>
<reference evidence="1" key="2">
    <citation type="journal article" name="Front. Microbiol.">
        <title>Degradative Capacity of Two Strains of Rhodonia placenta: From Phenotype to Genotype.</title>
        <authorList>
            <person name="Kolle M."/>
            <person name="Horta M.A.C."/>
            <person name="Nowrousian M."/>
            <person name="Ohm R.A."/>
            <person name="Benz J.P."/>
            <person name="Pilgard A."/>
        </authorList>
    </citation>
    <scope>NUCLEOTIDE SEQUENCE</scope>
    <source>
        <strain evidence="1">FPRL280</strain>
    </source>
</reference>
<comment type="caution">
    <text evidence="1">The sequence shown here is derived from an EMBL/GenBank/DDBJ whole genome shotgun (WGS) entry which is preliminary data.</text>
</comment>
<evidence type="ECO:0000313" key="1">
    <source>
        <dbReference type="EMBL" id="KAF9806576.1"/>
    </source>
</evidence>
<dbReference type="Proteomes" id="UP000639403">
    <property type="component" value="Unassembled WGS sequence"/>
</dbReference>
<reference evidence="1" key="1">
    <citation type="submission" date="2020-11" db="EMBL/GenBank/DDBJ databases">
        <authorList>
            <person name="Koelle M."/>
            <person name="Horta M.A.C."/>
            <person name="Nowrousian M."/>
            <person name="Ohm R.A."/>
            <person name="Benz P."/>
            <person name="Pilgard A."/>
        </authorList>
    </citation>
    <scope>NUCLEOTIDE SEQUENCE</scope>
    <source>
        <strain evidence="1">FPRL280</strain>
    </source>
</reference>
<dbReference type="InterPro" id="IPR029962">
    <property type="entry name" value="TBL"/>
</dbReference>
<proteinExistence type="predicted"/>
<sequence>MHSPDDALAFAGFEGCASNREFYWHLAADKEALWDRWPSVTSWQWSPPQDCDVRPFSAAALIKDMVDNGGWLLIGDSVTENHFFSLSCELYPHVLATPDYSSGGSFDRAWPQHLYLSPASPLLPHLALPPSFDVAKTPLVTFRRVDLLLDQAELEALYAATRPTLAEARPLFSAEQFWSLGPRAYVRELFLGALPEHNFGTLVISTAGHWTTTLMSGFADDAAPGHGIDGVLDFFGDAMGVWAREVQGLLDEWAANSTRTHTRWGGGRAPAKKQVVVRAYLPGHEDCHDEREPWAVWKPFVWGWYNWASIGEFNRRFEDVLNSTRYPDIHFLPIDRPALLRPDAHSAGDCLHIMTGAGVLEGWTHYIWHYITRELPGR</sequence>
<dbReference type="GO" id="GO:0005794">
    <property type="term" value="C:Golgi apparatus"/>
    <property type="evidence" value="ECO:0007669"/>
    <property type="project" value="TreeGrafter"/>
</dbReference>
<dbReference type="PANTHER" id="PTHR32285:SF219">
    <property type="entry name" value="PROTEIN TRICHOME BIREFRINGENCE-LIKE 24"/>
    <property type="match status" value="1"/>
</dbReference>
<dbReference type="PANTHER" id="PTHR32285">
    <property type="entry name" value="PROTEIN TRICHOME BIREFRINGENCE-LIKE 9-RELATED"/>
    <property type="match status" value="1"/>
</dbReference>
<protein>
    <submittedName>
        <fullName evidence="1">Uncharacterized protein</fullName>
    </submittedName>
</protein>
<name>A0A8H7NVR1_9APHY</name>
<dbReference type="GO" id="GO:0016413">
    <property type="term" value="F:O-acetyltransferase activity"/>
    <property type="evidence" value="ECO:0007669"/>
    <property type="project" value="InterPro"/>
</dbReference>
<gene>
    <name evidence="1" type="ORF">IEO21_08644</name>
</gene>
<organism evidence="1 2">
    <name type="scientific">Rhodonia placenta</name>
    <dbReference type="NCBI Taxonomy" id="104341"/>
    <lineage>
        <taxon>Eukaryota</taxon>
        <taxon>Fungi</taxon>
        <taxon>Dikarya</taxon>
        <taxon>Basidiomycota</taxon>
        <taxon>Agaricomycotina</taxon>
        <taxon>Agaricomycetes</taxon>
        <taxon>Polyporales</taxon>
        <taxon>Adustoporiaceae</taxon>
        <taxon>Rhodonia</taxon>
    </lineage>
</organism>